<dbReference type="EMBL" id="JAUHHV010000002">
    <property type="protein sequence ID" value="KAK1431707.1"/>
    <property type="molecule type" value="Genomic_DNA"/>
</dbReference>
<comment type="caution">
    <text evidence="2">The sequence shown here is derived from an EMBL/GenBank/DDBJ whole genome shotgun (WGS) entry which is preliminary data.</text>
</comment>
<dbReference type="AlphaFoldDB" id="A0AAD8KYX8"/>
<gene>
    <name evidence="2" type="ORF">QVD17_08270</name>
</gene>
<dbReference type="InterPro" id="IPR006598">
    <property type="entry name" value="CAP10"/>
</dbReference>
<protein>
    <recommendedName>
        <fullName evidence="1">Glycosyl transferase CAP10 domain-containing protein</fullName>
    </recommendedName>
</protein>
<evidence type="ECO:0000313" key="3">
    <source>
        <dbReference type="Proteomes" id="UP001229421"/>
    </source>
</evidence>
<dbReference type="Pfam" id="PF05686">
    <property type="entry name" value="Glyco_transf_90"/>
    <property type="match status" value="1"/>
</dbReference>
<dbReference type="SMART" id="SM00672">
    <property type="entry name" value="CAP10"/>
    <property type="match status" value="1"/>
</dbReference>
<accession>A0AAD8KYX8</accession>
<proteinExistence type="predicted"/>
<dbReference type="PANTHER" id="PTHR12203:SF101">
    <property type="entry name" value="LIPOPOLYSACCHARIDE-MODIFYING PROTEIN-RELATED"/>
    <property type="match status" value="1"/>
</dbReference>
<keyword evidence="3" id="KW-1185">Reference proteome</keyword>
<dbReference type="InterPro" id="IPR051091">
    <property type="entry name" value="O-Glucosyltr/Glycosyltrsf_90"/>
</dbReference>
<dbReference type="Proteomes" id="UP001229421">
    <property type="component" value="Unassembled WGS sequence"/>
</dbReference>
<evidence type="ECO:0000259" key="1">
    <source>
        <dbReference type="SMART" id="SM00672"/>
    </source>
</evidence>
<dbReference type="PANTHER" id="PTHR12203">
    <property type="entry name" value="KDEL LYS-ASP-GLU-LEU CONTAINING - RELATED"/>
    <property type="match status" value="1"/>
</dbReference>
<organism evidence="2 3">
    <name type="scientific">Tagetes erecta</name>
    <name type="common">African marigold</name>
    <dbReference type="NCBI Taxonomy" id="13708"/>
    <lineage>
        <taxon>Eukaryota</taxon>
        <taxon>Viridiplantae</taxon>
        <taxon>Streptophyta</taxon>
        <taxon>Embryophyta</taxon>
        <taxon>Tracheophyta</taxon>
        <taxon>Spermatophyta</taxon>
        <taxon>Magnoliopsida</taxon>
        <taxon>eudicotyledons</taxon>
        <taxon>Gunneridae</taxon>
        <taxon>Pentapetalae</taxon>
        <taxon>asterids</taxon>
        <taxon>campanulids</taxon>
        <taxon>Asterales</taxon>
        <taxon>Asteraceae</taxon>
        <taxon>Asteroideae</taxon>
        <taxon>Heliantheae alliance</taxon>
        <taxon>Tageteae</taxon>
        <taxon>Tagetes</taxon>
    </lineage>
</organism>
<name>A0AAD8KYX8_TARER</name>
<sequence>MCQSSAQNSDSLIVTATKIEIALNCSMGNRTLTCPNSYYPKNFKKHASSPEHVCPDFFRWIHEDLKPWSETGITEESVERAKRLADFRLVILHGTAYVERYKKSVQTRDDFTIWGLLQLLRRYPGQVPDLDLMFESFDFPLVLKKDYDRRFNSTVVPPPLFRYCGDDDSFDIVFPDWSFWGWAEINIKPWDMLLKDLDQGNKRIEWIDREPYAYWKGNPWVAEHRKDLLKCNVSNTVDWNARLYIQDWVEESKQGFKQSNLADQCTHRFKIYIEGSAWSVSEKYILACDSVTLMVTPRYYDFFTRGLMPGRHYWPVRIDDKCRSIKFASEWGNNHEEQSTTMGRVASRFIQEDLKMDNVYDYMFHLLTEYSKLMKYKPTVPPNAVELCSEMMACTSEGFAKQFMEESTVKGPADVSPCIMQPPYDPQKLNSILDTKLDAIKKVEKWEKDYFEQINQE</sequence>
<feature type="domain" description="Glycosyl transferase CAP10" evidence="1">
    <location>
        <begin position="126"/>
        <end position="377"/>
    </location>
</feature>
<evidence type="ECO:0000313" key="2">
    <source>
        <dbReference type="EMBL" id="KAK1431707.1"/>
    </source>
</evidence>
<reference evidence="2" key="1">
    <citation type="journal article" date="2023" name="bioRxiv">
        <title>Improved chromosome-level genome assembly for marigold (Tagetes erecta).</title>
        <authorList>
            <person name="Jiang F."/>
            <person name="Yuan L."/>
            <person name="Wang S."/>
            <person name="Wang H."/>
            <person name="Xu D."/>
            <person name="Wang A."/>
            <person name="Fan W."/>
        </authorList>
    </citation>
    <scope>NUCLEOTIDE SEQUENCE</scope>
    <source>
        <strain evidence="2">WSJ</strain>
        <tissue evidence="2">Leaf</tissue>
    </source>
</reference>